<dbReference type="EMBL" id="JAPDHF010000008">
    <property type="protein sequence ID" value="KAJ4013770.1"/>
    <property type="molecule type" value="Genomic_DNA"/>
</dbReference>
<dbReference type="OrthoDB" id="5416097at2759"/>
<name>A0A9W8UA56_9HYPO</name>
<keyword evidence="3" id="KW-1185">Reference proteome</keyword>
<feature type="transmembrane region" description="Helical" evidence="1">
    <location>
        <begin position="123"/>
        <end position="142"/>
    </location>
</feature>
<keyword evidence="1" id="KW-1133">Transmembrane helix</keyword>
<dbReference type="AlphaFoldDB" id="A0A9W8UA56"/>
<evidence type="ECO:0000313" key="3">
    <source>
        <dbReference type="Proteomes" id="UP001152130"/>
    </source>
</evidence>
<gene>
    <name evidence="2" type="ORF">NW766_006009</name>
</gene>
<dbReference type="Proteomes" id="UP001152130">
    <property type="component" value="Unassembled WGS sequence"/>
</dbReference>
<proteinExistence type="predicted"/>
<protein>
    <submittedName>
        <fullName evidence="2">Uncharacterized protein</fullName>
    </submittedName>
</protein>
<evidence type="ECO:0000313" key="2">
    <source>
        <dbReference type="EMBL" id="KAJ4013770.1"/>
    </source>
</evidence>
<evidence type="ECO:0000256" key="1">
    <source>
        <dbReference type="SAM" id="Phobius"/>
    </source>
</evidence>
<reference evidence="2" key="1">
    <citation type="submission" date="2022-10" db="EMBL/GenBank/DDBJ databases">
        <title>Fusarium specimens isolated from Avocado Roots.</title>
        <authorList>
            <person name="Stajich J."/>
            <person name="Roper C."/>
            <person name="Heimlech-Rivalta G."/>
        </authorList>
    </citation>
    <scope>NUCLEOTIDE SEQUENCE</scope>
    <source>
        <strain evidence="2">CF00143</strain>
    </source>
</reference>
<accession>A0A9W8UA56</accession>
<comment type="caution">
    <text evidence="2">The sequence shown here is derived from an EMBL/GenBank/DDBJ whole genome shotgun (WGS) entry which is preliminary data.</text>
</comment>
<organism evidence="2 3">
    <name type="scientific">Fusarium irregulare</name>
    <dbReference type="NCBI Taxonomy" id="2494466"/>
    <lineage>
        <taxon>Eukaryota</taxon>
        <taxon>Fungi</taxon>
        <taxon>Dikarya</taxon>
        <taxon>Ascomycota</taxon>
        <taxon>Pezizomycotina</taxon>
        <taxon>Sordariomycetes</taxon>
        <taxon>Hypocreomycetidae</taxon>
        <taxon>Hypocreales</taxon>
        <taxon>Nectriaceae</taxon>
        <taxon>Fusarium</taxon>
        <taxon>Fusarium incarnatum-equiseti species complex</taxon>
    </lineage>
</organism>
<sequence>MANIFALTQTLHSWLDKAFWAFEFKGVHEETIDGTTVWQTIVKFHFLPACKTQAAASHRDIDIAIDRIAYQLSTQHAEGLPARGPEEGDGIIGAFLATGERLQSGHLFGISHDNQEDAELCGYLFMMQWVCMCLLTVSGIAVKEGML</sequence>
<keyword evidence="1" id="KW-0472">Membrane</keyword>
<keyword evidence="1" id="KW-0812">Transmembrane</keyword>